<proteinExistence type="predicted"/>
<reference evidence="2 3" key="1">
    <citation type="journal article" date="2016" name="Nat. Commun.">
        <title>Thousands of microbial genomes shed light on interconnected biogeochemical processes in an aquifer system.</title>
        <authorList>
            <person name="Anantharaman K."/>
            <person name="Brown C.T."/>
            <person name="Hug L.A."/>
            <person name="Sharon I."/>
            <person name="Castelle C.J."/>
            <person name="Probst A.J."/>
            <person name="Thomas B.C."/>
            <person name="Singh A."/>
            <person name="Wilkins M.J."/>
            <person name="Karaoz U."/>
            <person name="Brodie E.L."/>
            <person name="Williams K.H."/>
            <person name="Hubbard S.S."/>
            <person name="Banfield J.F."/>
        </authorList>
    </citation>
    <scope>NUCLEOTIDE SEQUENCE [LARGE SCALE GENOMIC DNA]</scope>
</reference>
<evidence type="ECO:0000313" key="3">
    <source>
        <dbReference type="Proteomes" id="UP000178197"/>
    </source>
</evidence>
<name>A0A1F8FKL0_9BACT</name>
<dbReference type="CDD" id="cd22784">
    <property type="entry name" value="DPBB_MltA_YuiC-like"/>
    <property type="match status" value="1"/>
</dbReference>
<organism evidence="2 3">
    <name type="scientific">Candidatus Yanofskybacteria bacterium RIFCSPHIGHO2_02_FULL_43_15c</name>
    <dbReference type="NCBI Taxonomy" id="1802679"/>
    <lineage>
        <taxon>Bacteria</taxon>
        <taxon>Candidatus Yanofskyibacteriota</taxon>
    </lineage>
</organism>
<feature type="chain" id="PRO_5009535537" description="3D domain-containing protein" evidence="1">
    <location>
        <begin position="29"/>
        <end position="179"/>
    </location>
</feature>
<sequence length="179" mass="19883">MTIKKSLLIAFLLLMAVSLISPINTASAEVPFLSFAGIGESTGLNWFTNNETAKKDAPEQFFNSAVVAMNVSLPNKKTAAKSVPKTYLVPSTAYSSTKDQTDDTPFITAMGTHVRDGVVAANFLPFGTVIKIPDHFGDKTFIVEDRMNRRYDYRIDLWFPTRAEAKEWGLKKIKIEIIS</sequence>
<evidence type="ECO:0008006" key="4">
    <source>
        <dbReference type="Google" id="ProtNLM"/>
    </source>
</evidence>
<feature type="signal peptide" evidence="1">
    <location>
        <begin position="1"/>
        <end position="28"/>
    </location>
</feature>
<comment type="caution">
    <text evidence="2">The sequence shown here is derived from an EMBL/GenBank/DDBJ whole genome shotgun (WGS) entry which is preliminary data.</text>
</comment>
<dbReference type="Proteomes" id="UP000178197">
    <property type="component" value="Unassembled WGS sequence"/>
</dbReference>
<accession>A0A1F8FKL0</accession>
<evidence type="ECO:0000256" key="1">
    <source>
        <dbReference type="SAM" id="SignalP"/>
    </source>
</evidence>
<dbReference type="AlphaFoldDB" id="A0A1F8FKL0"/>
<evidence type="ECO:0000313" key="2">
    <source>
        <dbReference type="EMBL" id="OGN13068.1"/>
    </source>
</evidence>
<protein>
    <recommendedName>
        <fullName evidence="4">3D domain-containing protein</fullName>
    </recommendedName>
</protein>
<keyword evidence="1" id="KW-0732">Signal</keyword>
<gene>
    <name evidence="2" type="ORF">A3C71_00455</name>
</gene>
<dbReference type="EMBL" id="MGJT01000010">
    <property type="protein sequence ID" value="OGN13068.1"/>
    <property type="molecule type" value="Genomic_DNA"/>
</dbReference>